<comment type="catalytic activity">
    <reaction evidence="1 5">
        <text>a phosphate monoester + H2O = an alcohol + phosphate</text>
        <dbReference type="Rhea" id="RHEA:15017"/>
        <dbReference type="ChEBI" id="CHEBI:15377"/>
        <dbReference type="ChEBI" id="CHEBI:30879"/>
        <dbReference type="ChEBI" id="CHEBI:43474"/>
        <dbReference type="ChEBI" id="CHEBI:67140"/>
        <dbReference type="EC" id="3.1.3.2"/>
    </reaction>
</comment>
<dbReference type="Pfam" id="PF00149">
    <property type="entry name" value="Metallophos"/>
    <property type="match status" value="1"/>
</dbReference>
<evidence type="ECO:0000256" key="5">
    <source>
        <dbReference type="PIRNR" id="PIRNR000898"/>
    </source>
</evidence>
<dbReference type="PANTHER" id="PTHR10161:SF14">
    <property type="entry name" value="TARTRATE-RESISTANT ACID PHOSPHATASE TYPE 5"/>
    <property type="match status" value="1"/>
</dbReference>
<feature type="domain" description="Calcineurin-like phosphoesterase" evidence="6">
    <location>
        <begin position="35"/>
        <end position="243"/>
    </location>
</feature>
<keyword evidence="8" id="KW-1185">Reference proteome</keyword>
<protein>
    <recommendedName>
        <fullName evidence="2 5">acid phosphatase</fullName>
        <ecNumber evidence="2 5">3.1.3.2</ecNumber>
    </recommendedName>
</protein>
<dbReference type="Proteomes" id="UP000076609">
    <property type="component" value="Unassembled WGS sequence"/>
</dbReference>
<dbReference type="PROSITE" id="PS51318">
    <property type="entry name" value="TAT"/>
    <property type="match status" value="1"/>
</dbReference>
<gene>
    <name evidence="7" type="ORF">AVT10_11900</name>
</gene>
<dbReference type="EC" id="3.1.3.2" evidence="2 5"/>
<dbReference type="SUPFAM" id="SSF56300">
    <property type="entry name" value="Metallo-dependent phosphatases"/>
    <property type="match status" value="1"/>
</dbReference>
<keyword evidence="3" id="KW-0732">Signal</keyword>
<evidence type="ECO:0000259" key="6">
    <source>
        <dbReference type="Pfam" id="PF00149"/>
    </source>
</evidence>
<evidence type="ECO:0000256" key="4">
    <source>
        <dbReference type="ARBA" id="ARBA00022801"/>
    </source>
</evidence>
<accession>A0ABR5YE27</accession>
<name>A0ABR5YE27_9SPHN</name>
<dbReference type="CDD" id="cd07378">
    <property type="entry name" value="MPP_ACP5"/>
    <property type="match status" value="1"/>
</dbReference>
<sequence>MTVILDRRTLLGGFAIGAASLGVTPSRARSANRATFAVLGDWGRDTPEQHHVAAAMGRTAATAQADFVLAIGDNFYTDGVASVDDPLWQSVFEGVYTHPALQVPWYALLGNHDYRGNPQAQIDYAARSKRWRMPARYYQVADAALVRADADLFAIDTSPFVERYRSNDGVIGSNTRSQDTKQQLAWLDHALSQSRAKWKIVTGHHPIRSGGSGHGDQPEIIAQVLPILNRHGVQAYIAGHDHDLQHIRRDGIDMIQCGGGMEARPVQPVEGTRFCRAAAGFGMVQIAGDLLSFDLRDERGASLYNASIPVRARATA</sequence>
<keyword evidence="4 5" id="KW-0378">Hydrolase</keyword>
<reference evidence="8" key="1">
    <citation type="submission" date="2016-01" db="EMBL/GenBank/DDBJ databases">
        <title>Draft genome of Chromobacterium sp. F49.</title>
        <authorList>
            <person name="Hong K.W."/>
        </authorList>
    </citation>
    <scope>NUCLEOTIDE SEQUENCE [LARGE SCALE GENOMIC DNA]</scope>
    <source>
        <strain evidence="8">CN3</strain>
    </source>
</reference>
<dbReference type="InterPro" id="IPR024927">
    <property type="entry name" value="Acid_PPase"/>
</dbReference>
<dbReference type="Gene3D" id="3.60.21.10">
    <property type="match status" value="1"/>
</dbReference>
<evidence type="ECO:0000256" key="2">
    <source>
        <dbReference type="ARBA" id="ARBA00012646"/>
    </source>
</evidence>
<proteinExistence type="predicted"/>
<dbReference type="RefSeq" id="WP_066689343.1">
    <property type="nucleotide sequence ID" value="NZ_CP117025.1"/>
</dbReference>
<dbReference type="PANTHER" id="PTHR10161">
    <property type="entry name" value="TARTRATE-RESISTANT ACID PHOSPHATASE TYPE 5"/>
    <property type="match status" value="1"/>
</dbReference>
<evidence type="ECO:0000256" key="3">
    <source>
        <dbReference type="ARBA" id="ARBA00022729"/>
    </source>
</evidence>
<dbReference type="InterPro" id="IPR006311">
    <property type="entry name" value="TAT_signal"/>
</dbReference>
<keyword evidence="5" id="KW-0408">Iron</keyword>
<evidence type="ECO:0000313" key="7">
    <source>
        <dbReference type="EMBL" id="KZE17149.1"/>
    </source>
</evidence>
<evidence type="ECO:0000313" key="8">
    <source>
        <dbReference type="Proteomes" id="UP000076609"/>
    </source>
</evidence>
<dbReference type="InterPro" id="IPR051558">
    <property type="entry name" value="Metallophosphoesterase_PAP"/>
</dbReference>
<dbReference type="PIRSF" id="PIRSF000898">
    <property type="entry name" value="Acid_Ptase_5"/>
    <property type="match status" value="1"/>
</dbReference>
<comment type="caution">
    <text evidence="7">The sequence shown here is derived from an EMBL/GenBank/DDBJ whole genome shotgun (WGS) entry which is preliminary data.</text>
</comment>
<dbReference type="InterPro" id="IPR029052">
    <property type="entry name" value="Metallo-depent_PP-like"/>
</dbReference>
<dbReference type="InterPro" id="IPR004843">
    <property type="entry name" value="Calcineurin-like_PHP"/>
</dbReference>
<organism evidence="7 8">
    <name type="scientific">Sphingomonas hankookensis</name>
    <dbReference type="NCBI Taxonomy" id="563996"/>
    <lineage>
        <taxon>Bacteria</taxon>
        <taxon>Pseudomonadati</taxon>
        <taxon>Pseudomonadota</taxon>
        <taxon>Alphaproteobacteria</taxon>
        <taxon>Sphingomonadales</taxon>
        <taxon>Sphingomonadaceae</taxon>
        <taxon>Sphingomonas</taxon>
    </lineage>
</organism>
<evidence type="ECO:0000256" key="1">
    <source>
        <dbReference type="ARBA" id="ARBA00000032"/>
    </source>
</evidence>
<dbReference type="EMBL" id="LQQO01000007">
    <property type="protein sequence ID" value="KZE17149.1"/>
    <property type="molecule type" value="Genomic_DNA"/>
</dbReference>